<protein>
    <submittedName>
        <fullName evidence="1">Uncharacterized protein</fullName>
    </submittedName>
</protein>
<organism evidence="1 2">
    <name type="scientific">Candidatus Nitrosotenuis uzonensis</name>
    <dbReference type="NCBI Taxonomy" id="1407055"/>
    <lineage>
        <taxon>Archaea</taxon>
        <taxon>Nitrososphaerota</taxon>
        <taxon>Candidatus Nitrosotenuis</taxon>
    </lineage>
</organism>
<sequence>MLEAIDNVKQQLERSDKPLGAHHKKKQIPQYYKTRYNLQALYHFDMPDFHRLMYTVRRSPVDGKIEAIFLELLTHEQYNSRFGYFKKKSH</sequence>
<comment type="caution">
    <text evidence="1">The sequence shown here is derived from an EMBL/GenBank/DDBJ whole genome shotgun (WGS) entry which is preliminary data.</text>
</comment>
<accession>A0A812EX79</accession>
<gene>
    <name evidence="1" type="ORF">NUZ5A_20046</name>
</gene>
<dbReference type="EMBL" id="CAJNAQ010000002">
    <property type="protein sequence ID" value="CAE6485723.1"/>
    <property type="molecule type" value="Genomic_DNA"/>
</dbReference>
<evidence type="ECO:0000313" key="1">
    <source>
        <dbReference type="EMBL" id="CAE6485723.1"/>
    </source>
</evidence>
<name>A0A812EX79_9ARCH</name>
<proteinExistence type="predicted"/>
<reference evidence="1" key="1">
    <citation type="submission" date="2021-02" db="EMBL/GenBank/DDBJ databases">
        <authorList>
            <person name="Han P."/>
        </authorList>
    </citation>
    <scope>NUCLEOTIDE SEQUENCE</scope>
    <source>
        <strain evidence="1">Candidatus Nitrosotenuis uzonensis 5A</strain>
    </source>
</reference>
<dbReference type="Proteomes" id="UP000655759">
    <property type="component" value="Unassembled WGS sequence"/>
</dbReference>
<evidence type="ECO:0000313" key="2">
    <source>
        <dbReference type="Proteomes" id="UP000655759"/>
    </source>
</evidence>
<dbReference type="AlphaFoldDB" id="A0A812EX79"/>